<reference evidence="1 2" key="1">
    <citation type="submission" date="2018-03" db="EMBL/GenBank/DDBJ databases">
        <title>First report of an OXA-48+CTX-M-M-producing Kluyvera ascorbata clone recovered from patients admitted in a University Hospital in Madrid, Spain.</title>
        <authorList>
            <person name="Hernandez-Garcia M."/>
            <person name="Leon-Sampedro R."/>
            <person name="Perez-Viso B."/>
            <person name="Morosini M.I."/>
            <person name="Lopez-Fresnena N."/>
            <person name="Coque T.M."/>
            <person name="Bonten M."/>
            <person name="Malhotra-Kumar S."/>
            <person name="Ruiz-Garbajosa P."/>
            <person name="Canton R."/>
        </authorList>
    </citation>
    <scope>NUCLEOTIDE SEQUENCE [LARGE SCALE GENOMIC DNA]</scope>
    <source>
        <strain evidence="1 2">KA2</strain>
    </source>
</reference>
<protein>
    <submittedName>
        <fullName evidence="1">Uncharacterized protein</fullName>
    </submittedName>
</protein>
<evidence type="ECO:0000313" key="1">
    <source>
        <dbReference type="EMBL" id="PSR46260.1"/>
    </source>
</evidence>
<gene>
    <name evidence="1" type="ORF">C8256_12970</name>
</gene>
<dbReference type="EMBL" id="PYHO01000009">
    <property type="protein sequence ID" value="PSR46260.1"/>
    <property type="molecule type" value="Genomic_DNA"/>
</dbReference>
<dbReference type="AlphaFoldDB" id="A0A2T2Y136"/>
<organism evidence="1 2">
    <name type="scientific">Kluyvera genomosp. 2</name>
    <dbReference type="NCBI Taxonomy" id="2774054"/>
    <lineage>
        <taxon>Bacteria</taxon>
        <taxon>Pseudomonadati</taxon>
        <taxon>Pseudomonadota</taxon>
        <taxon>Gammaproteobacteria</taxon>
        <taxon>Enterobacterales</taxon>
        <taxon>Enterobacteriaceae</taxon>
        <taxon>Kluyvera</taxon>
    </lineage>
</organism>
<dbReference type="RefSeq" id="WP_106927393.1">
    <property type="nucleotide sequence ID" value="NZ_CABMMU010000009.1"/>
</dbReference>
<comment type="caution">
    <text evidence="1">The sequence shown here is derived from an EMBL/GenBank/DDBJ whole genome shotgun (WGS) entry which is preliminary data.</text>
</comment>
<accession>A0A2T2Y136</accession>
<name>A0A2T2Y136_9ENTR</name>
<evidence type="ECO:0000313" key="2">
    <source>
        <dbReference type="Proteomes" id="UP000240892"/>
    </source>
</evidence>
<dbReference type="Proteomes" id="UP000240892">
    <property type="component" value="Unassembled WGS sequence"/>
</dbReference>
<sequence>MTDFADAYYSASRDFSGVAGAQESAEFVNDVQSAIDKAVEALKTEAERRANVDANYVKGHIAEVWHSETLKISATAKGHDDIWANVPGNNKTGQDIHYGDSETASYAELKYYKTAKDTARELGEPAYSGSQKIVPSDQLDGVIAESQKQAARNQAISPELADAYQNTADTARDRIEVDGISSKPQSENEAREMASDFKREGEIDPDAYGLNTESFIAWSDILRESGNAALNAAAFSAALTAAPHVYRLVVQYIQSGQWDARLIREGAGQVLSSSSGAGLRGGLAALITASCKTGLMGQSFKGISPTAVGMATAIALNSIENSWRYAQGQITGKELAFKSSRDAVALIMGSGGALLGQMIVPVPVLGALLGNLVGSTLGAVSVSYANSKILGICVESGWTFWGLVDQSYQVPEEVLREVGFDLFARQTFKTQRFAIARFHPQSYQHAHPGFSVLRRGVISFNNVGYR</sequence>
<keyword evidence="2" id="KW-1185">Reference proteome</keyword>
<proteinExistence type="predicted"/>